<keyword evidence="2" id="KW-1185">Reference proteome</keyword>
<protein>
    <submittedName>
        <fullName evidence="1">Uncharacterized protein</fullName>
    </submittedName>
</protein>
<dbReference type="EMBL" id="CM023489">
    <property type="protein sequence ID" value="KAH6923147.1"/>
    <property type="molecule type" value="Genomic_DNA"/>
</dbReference>
<gene>
    <name evidence="1" type="ORF">HPB50_023766</name>
</gene>
<comment type="caution">
    <text evidence="1">The sequence shown here is derived from an EMBL/GenBank/DDBJ whole genome shotgun (WGS) entry which is preliminary data.</text>
</comment>
<organism evidence="1 2">
    <name type="scientific">Hyalomma asiaticum</name>
    <name type="common">Tick</name>
    <dbReference type="NCBI Taxonomy" id="266040"/>
    <lineage>
        <taxon>Eukaryota</taxon>
        <taxon>Metazoa</taxon>
        <taxon>Ecdysozoa</taxon>
        <taxon>Arthropoda</taxon>
        <taxon>Chelicerata</taxon>
        <taxon>Arachnida</taxon>
        <taxon>Acari</taxon>
        <taxon>Parasitiformes</taxon>
        <taxon>Ixodida</taxon>
        <taxon>Ixodoidea</taxon>
        <taxon>Ixodidae</taxon>
        <taxon>Hyalomminae</taxon>
        <taxon>Hyalomma</taxon>
    </lineage>
</organism>
<sequence length="473" mass="52459">MATVLEICQCGEYFRSMPGLLRLLPTEKKLVAALHRHVEHCARTWRRAALVSPPQHLELRGVPSSSPRTRPAESVLLAFLRLSTLCSASEALRSVRCPSPVVDQGLLAWPTEDDVDGAAGNICRLQNAYSLTTADVIETLCSPVLAQKLTPDDALAVGVHCSRSEPTVAAAWIELGDDRRYADFFHHHLPELESSTPKANSTPWRDVVSRPPETPAMWPYREAFLGNERSSFASDTTFGELCRTSRESDARVNGNLRCWLSPGKRGAATLSPFAVEELSLSEPRLWLVHDFLGLEECAAIRRGAAELEPALVNQENGRDNEPDTRTAALTWLENDGNARRVYQRAAALTGLTMESAEKLQVLNYAAGGHYNEHTDPLGKENDQGERLATLLVYLSEVREGGSTAFPEANLSIRPRRGSALFWFNLKQDPPASPRLIDYSTKHGSCPVLRGSKWIATLWIREWSQPWDLDYSLA</sequence>
<dbReference type="Proteomes" id="UP000821845">
    <property type="component" value="Chromosome 9"/>
</dbReference>
<name>A0ACB7RJP7_HYAAI</name>
<evidence type="ECO:0000313" key="2">
    <source>
        <dbReference type="Proteomes" id="UP000821845"/>
    </source>
</evidence>
<proteinExistence type="predicted"/>
<reference evidence="1" key="1">
    <citation type="submission" date="2020-05" db="EMBL/GenBank/DDBJ databases">
        <title>Large-scale comparative analyses of tick genomes elucidate their genetic diversity and vector capacities.</title>
        <authorList>
            <person name="Jia N."/>
            <person name="Wang J."/>
            <person name="Shi W."/>
            <person name="Du L."/>
            <person name="Sun Y."/>
            <person name="Zhan W."/>
            <person name="Jiang J."/>
            <person name="Wang Q."/>
            <person name="Zhang B."/>
            <person name="Ji P."/>
            <person name="Sakyi L.B."/>
            <person name="Cui X."/>
            <person name="Yuan T."/>
            <person name="Jiang B."/>
            <person name="Yang W."/>
            <person name="Lam T.T.-Y."/>
            <person name="Chang Q."/>
            <person name="Ding S."/>
            <person name="Wang X."/>
            <person name="Zhu J."/>
            <person name="Ruan X."/>
            <person name="Zhao L."/>
            <person name="Wei J."/>
            <person name="Que T."/>
            <person name="Du C."/>
            <person name="Cheng J."/>
            <person name="Dai P."/>
            <person name="Han X."/>
            <person name="Huang E."/>
            <person name="Gao Y."/>
            <person name="Liu J."/>
            <person name="Shao H."/>
            <person name="Ye R."/>
            <person name="Li L."/>
            <person name="Wei W."/>
            <person name="Wang X."/>
            <person name="Wang C."/>
            <person name="Yang T."/>
            <person name="Huo Q."/>
            <person name="Li W."/>
            <person name="Guo W."/>
            <person name="Chen H."/>
            <person name="Zhou L."/>
            <person name="Ni X."/>
            <person name="Tian J."/>
            <person name="Zhou Y."/>
            <person name="Sheng Y."/>
            <person name="Liu T."/>
            <person name="Pan Y."/>
            <person name="Xia L."/>
            <person name="Li J."/>
            <person name="Zhao F."/>
            <person name="Cao W."/>
        </authorList>
    </citation>
    <scope>NUCLEOTIDE SEQUENCE</scope>
    <source>
        <strain evidence="1">Hyas-2018</strain>
    </source>
</reference>
<evidence type="ECO:0000313" key="1">
    <source>
        <dbReference type="EMBL" id="KAH6923147.1"/>
    </source>
</evidence>
<accession>A0ACB7RJP7</accession>